<dbReference type="InterPro" id="IPR044015">
    <property type="entry name" value="FBPase_C_dom"/>
</dbReference>
<gene>
    <name evidence="11" type="ORF">EOE48_12785</name>
</gene>
<evidence type="ECO:0000256" key="8">
    <source>
        <dbReference type="RuleBase" id="RU000508"/>
    </source>
</evidence>
<dbReference type="GO" id="GO:0006094">
    <property type="term" value="P:gluconeogenesis"/>
    <property type="evidence" value="ECO:0007669"/>
    <property type="project" value="TreeGrafter"/>
</dbReference>
<evidence type="ECO:0000259" key="10">
    <source>
        <dbReference type="Pfam" id="PF18913"/>
    </source>
</evidence>
<evidence type="ECO:0000256" key="5">
    <source>
        <dbReference type="ARBA" id="ARBA00022801"/>
    </source>
</evidence>
<dbReference type="GO" id="GO:0006002">
    <property type="term" value="P:fructose 6-phosphate metabolic process"/>
    <property type="evidence" value="ECO:0007669"/>
    <property type="project" value="TreeGrafter"/>
</dbReference>
<comment type="caution">
    <text evidence="11">The sequence shown here is derived from an EMBL/GenBank/DDBJ whole genome shotgun (WGS) entry which is preliminary data.</text>
</comment>
<evidence type="ECO:0000256" key="2">
    <source>
        <dbReference type="ARBA" id="ARBA00010941"/>
    </source>
</evidence>
<dbReference type="Gene3D" id="3.30.540.10">
    <property type="entry name" value="Fructose-1,6-Bisphosphatase, subunit A, domain 1"/>
    <property type="match status" value="1"/>
</dbReference>
<dbReference type="GO" id="GO:0042132">
    <property type="term" value="F:fructose 1,6-bisphosphate 1-phosphatase activity"/>
    <property type="evidence" value="ECO:0007669"/>
    <property type="project" value="UniProtKB-EC"/>
</dbReference>
<dbReference type="InterPro" id="IPR028343">
    <property type="entry name" value="FBPtase"/>
</dbReference>
<dbReference type="Gene3D" id="3.40.190.80">
    <property type="match status" value="1"/>
</dbReference>
<evidence type="ECO:0000256" key="7">
    <source>
        <dbReference type="ARBA" id="ARBA00024331"/>
    </source>
</evidence>
<evidence type="ECO:0000256" key="6">
    <source>
        <dbReference type="ARBA" id="ARBA00023277"/>
    </source>
</evidence>
<dbReference type="OrthoDB" id="9806756at2"/>
<feature type="domain" description="Fructose-1-6-bisphosphatase class 1 C-terminal" evidence="10">
    <location>
        <begin position="175"/>
        <end position="270"/>
    </location>
</feature>
<dbReference type="EC" id="3.1.3.11" evidence="3"/>
<keyword evidence="12" id="KW-1185">Reference proteome</keyword>
<evidence type="ECO:0000259" key="9">
    <source>
        <dbReference type="Pfam" id="PF00316"/>
    </source>
</evidence>
<evidence type="ECO:0000313" key="11">
    <source>
        <dbReference type="EMBL" id="RVU17752.1"/>
    </source>
</evidence>
<dbReference type="SUPFAM" id="SSF56655">
    <property type="entry name" value="Carbohydrate phosphatase"/>
    <property type="match status" value="1"/>
</dbReference>
<feature type="domain" description="Fructose-1-6-bisphosphatase class I N-terminal" evidence="9">
    <location>
        <begin position="49"/>
        <end position="170"/>
    </location>
</feature>
<keyword evidence="6 8" id="KW-0119">Carbohydrate metabolism</keyword>
<evidence type="ECO:0000256" key="4">
    <source>
        <dbReference type="ARBA" id="ARBA00022490"/>
    </source>
</evidence>
<protein>
    <recommendedName>
        <fullName evidence="3">fructose-bisphosphatase</fullName>
        <ecNumber evidence="3">3.1.3.11</ecNumber>
    </recommendedName>
</protein>
<accession>A0A437P6B1</accession>
<dbReference type="GO" id="GO:0030388">
    <property type="term" value="P:fructose 1,6-bisphosphate metabolic process"/>
    <property type="evidence" value="ECO:0007669"/>
    <property type="project" value="TreeGrafter"/>
</dbReference>
<reference evidence="11 12" key="1">
    <citation type="submission" date="2019-01" db="EMBL/GenBank/DDBJ databases">
        <authorList>
            <person name="Chen W.-M."/>
        </authorList>
    </citation>
    <scope>NUCLEOTIDE SEQUENCE [LARGE SCALE GENOMIC DNA]</scope>
    <source>
        <strain evidence="11 12">TER-1</strain>
    </source>
</reference>
<dbReference type="Pfam" id="PF00316">
    <property type="entry name" value="FBPase"/>
    <property type="match status" value="1"/>
</dbReference>
<comment type="similarity">
    <text evidence="2 8">Belongs to the FBPase class 1 family.</text>
</comment>
<dbReference type="PANTHER" id="PTHR11556">
    <property type="entry name" value="FRUCTOSE-1,6-BISPHOSPHATASE-RELATED"/>
    <property type="match status" value="1"/>
</dbReference>
<comment type="catalytic activity">
    <reaction evidence="1">
        <text>beta-D-fructose 1,6-bisphosphate + H2O = beta-D-fructose 6-phosphate + phosphate</text>
        <dbReference type="Rhea" id="RHEA:11064"/>
        <dbReference type="ChEBI" id="CHEBI:15377"/>
        <dbReference type="ChEBI" id="CHEBI:32966"/>
        <dbReference type="ChEBI" id="CHEBI:43474"/>
        <dbReference type="ChEBI" id="CHEBI:57634"/>
        <dbReference type="EC" id="3.1.3.11"/>
    </reaction>
</comment>
<sequence length="282" mass="28139">MTTGIRLTTHLAQDRAACASGSAPVLAALAAGAAALVRCLARDPEPSDLDALARRTFADALAAAPLAALSLPGALPGAGVAPGLAGTPVAVALTPLDAPDDGAAGLPAGTLFSLRPVLGRDPAQAVLAPGREQCAAGLVTYGARTVLILTHGGPAWRFVLDPEAGEFRLAGRAAIPPEGRHCTLDPAAARHWAAPVRAFVEACRAGSDGPRGHDVTMDWCASLAAGAGRVLARGGLHLRPAEPRRAAAGTVSLVHAAAAVAGVVEAAGGRVRLFAARGLLRA</sequence>
<comment type="pathway">
    <text evidence="7">Carbohydrate biosynthesis.</text>
</comment>
<dbReference type="GO" id="GO:0005829">
    <property type="term" value="C:cytosol"/>
    <property type="evidence" value="ECO:0007669"/>
    <property type="project" value="TreeGrafter"/>
</dbReference>
<organism evidence="11 12">
    <name type="scientific">Methylobacterium oryzihabitans</name>
    <dbReference type="NCBI Taxonomy" id="2499852"/>
    <lineage>
        <taxon>Bacteria</taxon>
        <taxon>Pseudomonadati</taxon>
        <taxon>Pseudomonadota</taxon>
        <taxon>Alphaproteobacteria</taxon>
        <taxon>Hyphomicrobiales</taxon>
        <taxon>Methylobacteriaceae</taxon>
        <taxon>Methylobacterium</taxon>
    </lineage>
</organism>
<keyword evidence="4" id="KW-0963">Cytoplasm</keyword>
<dbReference type="AlphaFoldDB" id="A0A437P6B1"/>
<dbReference type="PRINTS" id="PR00115">
    <property type="entry name" value="F16BPHPHTASE"/>
</dbReference>
<dbReference type="EMBL" id="SACP01000011">
    <property type="protein sequence ID" value="RVU17752.1"/>
    <property type="molecule type" value="Genomic_DNA"/>
</dbReference>
<dbReference type="GO" id="GO:0006000">
    <property type="term" value="P:fructose metabolic process"/>
    <property type="evidence" value="ECO:0007669"/>
    <property type="project" value="TreeGrafter"/>
</dbReference>
<dbReference type="InterPro" id="IPR033391">
    <property type="entry name" value="FBPase_N"/>
</dbReference>
<dbReference type="GO" id="GO:0005986">
    <property type="term" value="P:sucrose biosynthetic process"/>
    <property type="evidence" value="ECO:0007669"/>
    <property type="project" value="TreeGrafter"/>
</dbReference>
<keyword evidence="5 8" id="KW-0378">Hydrolase</keyword>
<dbReference type="RefSeq" id="WP_127729553.1">
    <property type="nucleotide sequence ID" value="NZ_SACP01000011.1"/>
</dbReference>
<name>A0A437P6B1_9HYPH</name>
<proteinExistence type="inferred from homology"/>
<dbReference type="Proteomes" id="UP000286997">
    <property type="component" value="Unassembled WGS sequence"/>
</dbReference>
<dbReference type="Pfam" id="PF18913">
    <property type="entry name" value="FBPase_C"/>
    <property type="match status" value="1"/>
</dbReference>
<evidence type="ECO:0000313" key="12">
    <source>
        <dbReference type="Proteomes" id="UP000286997"/>
    </source>
</evidence>
<evidence type="ECO:0000256" key="1">
    <source>
        <dbReference type="ARBA" id="ARBA00001273"/>
    </source>
</evidence>
<dbReference type="PANTHER" id="PTHR11556:SF35">
    <property type="entry name" value="SEDOHEPTULOSE-1,7-BISPHOSPHATASE, CHLOROPLASTIC"/>
    <property type="match status" value="1"/>
</dbReference>
<evidence type="ECO:0000256" key="3">
    <source>
        <dbReference type="ARBA" id="ARBA00013093"/>
    </source>
</evidence>
<dbReference type="InterPro" id="IPR000146">
    <property type="entry name" value="FBPase_class-1"/>
</dbReference>